<dbReference type="InterPro" id="IPR040039">
    <property type="entry name" value="PIGX"/>
</dbReference>
<dbReference type="AlphaFoldDB" id="S8D118"/>
<keyword evidence="11" id="KW-1185">Reference proteome</keyword>
<keyword evidence="4" id="KW-0337">GPI-anchor biosynthesis</keyword>
<evidence type="ECO:0000256" key="5">
    <source>
        <dbReference type="ARBA" id="ARBA00022692"/>
    </source>
</evidence>
<accession>S8D118</accession>
<keyword evidence="8" id="KW-0472">Membrane</keyword>
<evidence type="ECO:0000256" key="8">
    <source>
        <dbReference type="ARBA" id="ARBA00023136"/>
    </source>
</evidence>
<evidence type="ECO:0000256" key="7">
    <source>
        <dbReference type="ARBA" id="ARBA00022989"/>
    </source>
</evidence>
<evidence type="ECO:0000256" key="2">
    <source>
        <dbReference type="ARBA" id="ARBA00004687"/>
    </source>
</evidence>
<evidence type="ECO:0000256" key="4">
    <source>
        <dbReference type="ARBA" id="ARBA00022502"/>
    </source>
</evidence>
<dbReference type="OrthoDB" id="5546453at2759"/>
<feature type="non-terminal residue" evidence="10">
    <location>
        <position position="116"/>
    </location>
</feature>
<comment type="similarity">
    <text evidence="3">Belongs to the PIGX family.</text>
</comment>
<name>S8D118_9LAMI</name>
<dbReference type="EMBL" id="AUSU01001438">
    <property type="protein sequence ID" value="EPS71026.1"/>
    <property type="molecule type" value="Genomic_DNA"/>
</dbReference>
<feature type="non-terminal residue" evidence="10">
    <location>
        <position position="1"/>
    </location>
</feature>
<dbReference type="GO" id="GO:0005789">
    <property type="term" value="C:endoplasmic reticulum membrane"/>
    <property type="evidence" value="ECO:0007669"/>
    <property type="project" value="UniProtKB-SubCell"/>
</dbReference>
<evidence type="ECO:0000256" key="1">
    <source>
        <dbReference type="ARBA" id="ARBA00004389"/>
    </source>
</evidence>
<evidence type="ECO:0000256" key="3">
    <source>
        <dbReference type="ARBA" id="ARBA00010345"/>
    </source>
</evidence>
<comment type="pathway">
    <text evidence="2">Glycolipid biosynthesis; glycosylphosphatidylinositol-anchor biosynthesis.</text>
</comment>
<evidence type="ECO:0000256" key="6">
    <source>
        <dbReference type="ARBA" id="ARBA00022824"/>
    </source>
</evidence>
<dbReference type="PANTHER" id="PTHR28650">
    <property type="entry name" value="PHOSPHATIDYLINOSITOL-GLYCAN BIOSYNTHESIS CLASS X PROTEIN"/>
    <property type="match status" value="1"/>
</dbReference>
<keyword evidence="6" id="KW-0256">Endoplasmic reticulum</keyword>
<evidence type="ECO:0000313" key="11">
    <source>
        <dbReference type="Proteomes" id="UP000015453"/>
    </source>
</evidence>
<comment type="caution">
    <text evidence="10">The sequence shown here is derived from an EMBL/GenBank/DDBJ whole genome shotgun (WGS) entry which is preliminary data.</text>
</comment>
<evidence type="ECO:0000313" key="10">
    <source>
        <dbReference type="EMBL" id="EPS71026.1"/>
    </source>
</evidence>
<dbReference type="UniPathway" id="UPA00196"/>
<dbReference type="Proteomes" id="UP000015453">
    <property type="component" value="Unassembled WGS sequence"/>
</dbReference>
<proteinExistence type="inferred from homology"/>
<dbReference type="PANTHER" id="PTHR28650:SF1">
    <property type="entry name" value="PHOSPHATIDYLINOSITOL-GLYCAN BIOSYNTHESIS CLASS X PROTEIN"/>
    <property type="match status" value="1"/>
</dbReference>
<protein>
    <submittedName>
        <fullName evidence="10">Uncharacterized protein</fullName>
    </submittedName>
</protein>
<keyword evidence="7" id="KW-1133">Transmembrane helix</keyword>
<gene>
    <name evidence="10" type="ORF">M569_03735</name>
</gene>
<organism evidence="10 11">
    <name type="scientific">Genlisea aurea</name>
    <dbReference type="NCBI Taxonomy" id="192259"/>
    <lineage>
        <taxon>Eukaryota</taxon>
        <taxon>Viridiplantae</taxon>
        <taxon>Streptophyta</taxon>
        <taxon>Embryophyta</taxon>
        <taxon>Tracheophyta</taxon>
        <taxon>Spermatophyta</taxon>
        <taxon>Magnoliopsida</taxon>
        <taxon>eudicotyledons</taxon>
        <taxon>Gunneridae</taxon>
        <taxon>Pentapetalae</taxon>
        <taxon>asterids</taxon>
        <taxon>lamiids</taxon>
        <taxon>Lamiales</taxon>
        <taxon>Lentibulariaceae</taxon>
        <taxon>Genlisea</taxon>
    </lineage>
</organism>
<keyword evidence="5" id="KW-0812">Transmembrane</keyword>
<reference evidence="10 11" key="1">
    <citation type="journal article" date="2013" name="BMC Genomics">
        <title>The miniature genome of a carnivorous plant Genlisea aurea contains a low number of genes and short non-coding sequences.</title>
        <authorList>
            <person name="Leushkin E.V."/>
            <person name="Sutormin R.A."/>
            <person name="Nabieva E.R."/>
            <person name="Penin A.A."/>
            <person name="Kondrashov A.S."/>
            <person name="Logacheva M.D."/>
        </authorList>
    </citation>
    <scope>NUCLEOTIDE SEQUENCE [LARGE SCALE GENOMIC DNA]</scope>
</reference>
<evidence type="ECO:0000256" key="9">
    <source>
        <dbReference type="ARBA" id="ARBA00023180"/>
    </source>
</evidence>
<dbReference type="Pfam" id="PF08320">
    <property type="entry name" value="PIG-X"/>
    <property type="match status" value="1"/>
</dbReference>
<dbReference type="InterPro" id="IPR013233">
    <property type="entry name" value="PIG-X/PBN1"/>
</dbReference>
<keyword evidence="9" id="KW-0325">Glycoprotein</keyword>
<comment type="subcellular location">
    <subcellularLocation>
        <location evidence="1">Endoplasmic reticulum membrane</location>
        <topology evidence="1">Single-pass membrane protein</topology>
    </subcellularLocation>
</comment>
<sequence length="116" mass="12903">RNLVGEGSHRLLSTFIKLKLQVQMPSLLISHDCEVILIESLPLGVFADPFELQHLLRRGAFTDAAVLGDTDLEAPAFFSNQSVVAVHMSISSKLLSEEHGEEYLEASFEIPLHARY</sequence>
<dbReference type="GO" id="GO:0006506">
    <property type="term" value="P:GPI anchor biosynthetic process"/>
    <property type="evidence" value="ECO:0007669"/>
    <property type="project" value="UniProtKB-UniPathway"/>
</dbReference>